<dbReference type="GO" id="GO:0018784">
    <property type="term" value="F:(S)-2-haloacid dehalogenase activity"/>
    <property type="evidence" value="ECO:0007669"/>
    <property type="project" value="UniProtKB-UniRule"/>
</dbReference>
<dbReference type="OrthoDB" id="7989657at2"/>
<evidence type="ECO:0000256" key="3">
    <source>
        <dbReference type="RuleBase" id="RU368077"/>
    </source>
</evidence>
<evidence type="ECO:0000256" key="2">
    <source>
        <dbReference type="ARBA" id="ARBA00022801"/>
    </source>
</evidence>
<dbReference type="Proteomes" id="UP000243859">
    <property type="component" value="Unassembled WGS sequence"/>
</dbReference>
<dbReference type="EMBL" id="QAAA01000010">
    <property type="protein sequence ID" value="PTN01784.1"/>
    <property type="molecule type" value="Genomic_DNA"/>
</dbReference>
<dbReference type="EC" id="3.8.1.2" evidence="3"/>
<comment type="function">
    <text evidence="3">Catalyzes the hydrolytic dehalogenation of small (S)-2-haloalkanoic acids to yield the corresponding (R)-2-hydroxyalkanoic acids.</text>
</comment>
<dbReference type="PANTHER" id="PTHR43316:SF3">
    <property type="entry name" value="HALOACID DEHALOGENASE, TYPE II (AFU_ORTHOLOGUE AFUA_2G07750)-RELATED"/>
    <property type="match status" value="1"/>
</dbReference>
<comment type="similarity">
    <text evidence="1 3">Belongs to the HAD-like hydrolase superfamily. S-2-haloalkanoic acid dehalogenase family.</text>
</comment>
<dbReference type="SFLD" id="SFLDS00003">
    <property type="entry name" value="Haloacid_Dehalogenase"/>
    <property type="match status" value="1"/>
</dbReference>
<name>A0A2T5BRG9_9RHOB</name>
<dbReference type="SFLD" id="SFLDG01129">
    <property type="entry name" value="C1.5:_HAD__Beta-PGM__Phosphata"/>
    <property type="match status" value="1"/>
</dbReference>
<dbReference type="InterPro" id="IPR036412">
    <property type="entry name" value="HAD-like_sf"/>
</dbReference>
<dbReference type="NCBIfam" id="TIGR01493">
    <property type="entry name" value="HAD-SF-IA-v2"/>
    <property type="match status" value="1"/>
</dbReference>
<gene>
    <name evidence="4" type="ORF">C8N32_11065</name>
</gene>
<dbReference type="Pfam" id="PF00702">
    <property type="entry name" value="Hydrolase"/>
    <property type="match status" value="1"/>
</dbReference>
<protein>
    <recommendedName>
        <fullName evidence="3">(S)-2-haloacid dehalogenase</fullName>
        <ecNumber evidence="3">3.8.1.2</ecNumber>
    </recommendedName>
    <alternativeName>
        <fullName evidence="3">2-haloalkanoic acid dehalogenase</fullName>
    </alternativeName>
    <alternativeName>
        <fullName evidence="3">Halocarboxylic acid halidohydrolase</fullName>
    </alternativeName>
    <alternativeName>
        <fullName evidence="3">L-2-haloacid dehalogenase</fullName>
    </alternativeName>
</protein>
<dbReference type="PRINTS" id="PR00413">
    <property type="entry name" value="HADHALOGNASE"/>
</dbReference>
<dbReference type="SFLD" id="SFLDF00045">
    <property type="entry name" value="2-haloacid_dehalogenase"/>
    <property type="match status" value="1"/>
</dbReference>
<sequence length="227" mass="24488">MTITTCIFDAYGTLFDVTAAARQAAVEPEHASLAAHWPKLAFDWRRKQLEYTWLRAVTGAHADFWAVTGDGLDWALEANGLTTPSLRARLLDLYRELSPYPEVPAMLSALKQRGKATAILSNGSPGMLEDAVASAGIGGALDALLSVESVGIFKPHARVYDLVGQRFGCPRNTVLFVSSNGWDAAAAAGYGFRTAWVNRDGAPVDRLPWRPAHILPDLTGIPEIAEA</sequence>
<dbReference type="SFLD" id="SFLDG01135">
    <property type="entry name" value="C1.5.6:_HAD__Beta-PGM__Phospha"/>
    <property type="match status" value="1"/>
</dbReference>
<dbReference type="SUPFAM" id="SSF56784">
    <property type="entry name" value="HAD-like"/>
    <property type="match status" value="1"/>
</dbReference>
<comment type="caution">
    <text evidence="4">The sequence shown here is derived from an EMBL/GenBank/DDBJ whole genome shotgun (WGS) entry which is preliminary data.</text>
</comment>
<dbReference type="InterPro" id="IPR023198">
    <property type="entry name" value="PGP-like_dom2"/>
</dbReference>
<reference evidence="4 5" key="1">
    <citation type="submission" date="2018-04" db="EMBL/GenBank/DDBJ databases">
        <title>Genomic Encyclopedia of Archaeal and Bacterial Type Strains, Phase II (KMG-II): from individual species to whole genera.</title>
        <authorList>
            <person name="Goeker M."/>
        </authorList>
    </citation>
    <scope>NUCLEOTIDE SEQUENCE [LARGE SCALE GENOMIC DNA]</scope>
    <source>
        <strain evidence="4 5">DSM 18064</strain>
    </source>
</reference>
<dbReference type="RefSeq" id="WP_107892757.1">
    <property type="nucleotide sequence ID" value="NZ_NHSI01000059.1"/>
</dbReference>
<keyword evidence="2 3" id="KW-0378">Hydrolase</keyword>
<organism evidence="4 5">
    <name type="scientific">Rhodovulum imhoffii</name>
    <dbReference type="NCBI Taxonomy" id="365340"/>
    <lineage>
        <taxon>Bacteria</taxon>
        <taxon>Pseudomonadati</taxon>
        <taxon>Pseudomonadota</taxon>
        <taxon>Alphaproteobacteria</taxon>
        <taxon>Rhodobacterales</taxon>
        <taxon>Paracoccaceae</taxon>
        <taxon>Rhodovulum</taxon>
    </lineage>
</organism>
<dbReference type="Gene3D" id="3.40.50.1000">
    <property type="entry name" value="HAD superfamily/HAD-like"/>
    <property type="match status" value="1"/>
</dbReference>
<evidence type="ECO:0000313" key="5">
    <source>
        <dbReference type="Proteomes" id="UP000243859"/>
    </source>
</evidence>
<proteinExistence type="inferred from homology"/>
<dbReference type="InterPro" id="IPR051540">
    <property type="entry name" value="S-2-haloacid_dehalogenase"/>
</dbReference>
<dbReference type="InterPro" id="IPR023214">
    <property type="entry name" value="HAD_sf"/>
</dbReference>
<dbReference type="AlphaFoldDB" id="A0A2T5BRG9"/>
<dbReference type="NCBIfam" id="TIGR01428">
    <property type="entry name" value="HAD_type_II"/>
    <property type="match status" value="1"/>
</dbReference>
<evidence type="ECO:0000256" key="1">
    <source>
        <dbReference type="ARBA" id="ARBA00008106"/>
    </source>
</evidence>
<keyword evidence="5" id="KW-1185">Reference proteome</keyword>
<dbReference type="InterPro" id="IPR006439">
    <property type="entry name" value="HAD-SF_hydro_IA"/>
</dbReference>
<evidence type="ECO:0000313" key="4">
    <source>
        <dbReference type="EMBL" id="PTN01784.1"/>
    </source>
</evidence>
<dbReference type="InterPro" id="IPR006328">
    <property type="entry name" value="2-HAD"/>
</dbReference>
<accession>A0A2T5BRG9</accession>
<dbReference type="PANTHER" id="PTHR43316">
    <property type="entry name" value="HYDROLASE, HALOACID DELAHOGENASE-RELATED"/>
    <property type="match status" value="1"/>
</dbReference>
<dbReference type="Gene3D" id="1.10.150.240">
    <property type="entry name" value="Putative phosphatase, domain 2"/>
    <property type="match status" value="1"/>
</dbReference>
<dbReference type="CDD" id="cd02588">
    <property type="entry name" value="HAD_L2-DEX"/>
    <property type="match status" value="1"/>
</dbReference>
<comment type="catalytic activity">
    <reaction evidence="3">
        <text>an (S)-2-haloacid + H2O = a (2R)-2-hydroxycarboxylate + a halide anion + H(+)</text>
        <dbReference type="Rhea" id="RHEA:11192"/>
        <dbReference type="ChEBI" id="CHEBI:15377"/>
        <dbReference type="ChEBI" id="CHEBI:15378"/>
        <dbReference type="ChEBI" id="CHEBI:16042"/>
        <dbReference type="ChEBI" id="CHEBI:58314"/>
        <dbReference type="ChEBI" id="CHEBI:137405"/>
        <dbReference type="EC" id="3.8.1.2"/>
    </reaction>
</comment>